<protein>
    <submittedName>
        <fullName evidence="1">5667_t:CDS:1</fullName>
    </submittedName>
</protein>
<proteinExistence type="predicted"/>
<evidence type="ECO:0000313" key="2">
    <source>
        <dbReference type="Proteomes" id="UP000789702"/>
    </source>
</evidence>
<accession>A0ACA9LB62</accession>
<reference evidence="1" key="1">
    <citation type="submission" date="2021-06" db="EMBL/GenBank/DDBJ databases">
        <authorList>
            <person name="Kallberg Y."/>
            <person name="Tangrot J."/>
            <person name="Rosling A."/>
        </authorList>
    </citation>
    <scope>NUCLEOTIDE SEQUENCE</scope>
    <source>
        <strain evidence="1">IL203A</strain>
    </source>
</reference>
<dbReference type="EMBL" id="CAJVPU010003639">
    <property type="protein sequence ID" value="CAG8521020.1"/>
    <property type="molecule type" value="Genomic_DNA"/>
</dbReference>
<evidence type="ECO:0000313" key="1">
    <source>
        <dbReference type="EMBL" id="CAG8521020.1"/>
    </source>
</evidence>
<dbReference type="Proteomes" id="UP000789702">
    <property type="component" value="Unassembled WGS sequence"/>
</dbReference>
<sequence>MKSIILILFNALLASIWAIRVNSTPLDYYLTSEQMGSSGTFDGDLLTCSWVDDSLSMNFYITLSLSTASPRSQLDGAKYLVVGKKQICMLYKIYDTIVYNYKYDSRGSWESLYFPIDSISDYGSDNTSPPTPTDTTDTTDT</sequence>
<comment type="caution">
    <text evidence="1">The sequence shown here is derived from an EMBL/GenBank/DDBJ whole genome shotgun (WGS) entry which is preliminary data.</text>
</comment>
<name>A0ACA9LB62_9GLOM</name>
<gene>
    <name evidence="1" type="ORF">DHETER_LOCUS3916</name>
</gene>
<organism evidence="1 2">
    <name type="scientific">Dentiscutata heterogama</name>
    <dbReference type="NCBI Taxonomy" id="1316150"/>
    <lineage>
        <taxon>Eukaryota</taxon>
        <taxon>Fungi</taxon>
        <taxon>Fungi incertae sedis</taxon>
        <taxon>Mucoromycota</taxon>
        <taxon>Glomeromycotina</taxon>
        <taxon>Glomeromycetes</taxon>
        <taxon>Diversisporales</taxon>
        <taxon>Gigasporaceae</taxon>
        <taxon>Dentiscutata</taxon>
    </lineage>
</organism>
<keyword evidence="2" id="KW-1185">Reference proteome</keyword>